<evidence type="ECO:0000313" key="2">
    <source>
        <dbReference type="Proteomes" id="UP000297245"/>
    </source>
</evidence>
<name>A0A4S8KIZ4_DENBC</name>
<dbReference type="Proteomes" id="UP000297245">
    <property type="component" value="Unassembled WGS sequence"/>
</dbReference>
<dbReference type="AlphaFoldDB" id="A0A4S8KIZ4"/>
<protein>
    <submittedName>
        <fullName evidence="1">Uncharacterized protein</fullName>
    </submittedName>
</protein>
<reference evidence="1 2" key="1">
    <citation type="journal article" date="2019" name="Nat. Ecol. Evol.">
        <title>Megaphylogeny resolves global patterns of mushroom evolution.</title>
        <authorList>
            <person name="Varga T."/>
            <person name="Krizsan K."/>
            <person name="Foldi C."/>
            <person name="Dima B."/>
            <person name="Sanchez-Garcia M."/>
            <person name="Sanchez-Ramirez S."/>
            <person name="Szollosi G.J."/>
            <person name="Szarkandi J.G."/>
            <person name="Papp V."/>
            <person name="Albert L."/>
            <person name="Andreopoulos W."/>
            <person name="Angelini C."/>
            <person name="Antonin V."/>
            <person name="Barry K.W."/>
            <person name="Bougher N.L."/>
            <person name="Buchanan P."/>
            <person name="Buyck B."/>
            <person name="Bense V."/>
            <person name="Catcheside P."/>
            <person name="Chovatia M."/>
            <person name="Cooper J."/>
            <person name="Damon W."/>
            <person name="Desjardin D."/>
            <person name="Finy P."/>
            <person name="Geml J."/>
            <person name="Haridas S."/>
            <person name="Hughes K."/>
            <person name="Justo A."/>
            <person name="Karasinski D."/>
            <person name="Kautmanova I."/>
            <person name="Kiss B."/>
            <person name="Kocsube S."/>
            <person name="Kotiranta H."/>
            <person name="LaButti K.M."/>
            <person name="Lechner B.E."/>
            <person name="Liimatainen K."/>
            <person name="Lipzen A."/>
            <person name="Lukacs Z."/>
            <person name="Mihaltcheva S."/>
            <person name="Morgado L.N."/>
            <person name="Niskanen T."/>
            <person name="Noordeloos M.E."/>
            <person name="Ohm R.A."/>
            <person name="Ortiz-Santana B."/>
            <person name="Ovrebo C."/>
            <person name="Racz N."/>
            <person name="Riley R."/>
            <person name="Savchenko A."/>
            <person name="Shiryaev A."/>
            <person name="Soop K."/>
            <person name="Spirin V."/>
            <person name="Szebenyi C."/>
            <person name="Tomsovsky M."/>
            <person name="Tulloss R.E."/>
            <person name="Uehling J."/>
            <person name="Grigoriev I.V."/>
            <person name="Vagvolgyi C."/>
            <person name="Papp T."/>
            <person name="Martin F.M."/>
            <person name="Miettinen O."/>
            <person name="Hibbett D.S."/>
            <person name="Nagy L.G."/>
        </authorList>
    </citation>
    <scope>NUCLEOTIDE SEQUENCE [LARGE SCALE GENOMIC DNA]</scope>
    <source>
        <strain evidence="1 2">CBS 962.96</strain>
    </source>
</reference>
<proteinExistence type="predicted"/>
<sequence length="84" mass="9366">MYFPTSTPRQLSTVPALPNIRISRSGKELVFMTSTRRNGKVYVEPKRAVAVAVNAKFSLIQMVGPGQTIALILEIDGFMVRNER</sequence>
<dbReference type="EMBL" id="ML182143">
    <property type="protein sequence ID" value="THU75434.1"/>
    <property type="molecule type" value="Genomic_DNA"/>
</dbReference>
<keyword evidence="2" id="KW-1185">Reference proteome</keyword>
<accession>A0A4S8KIZ4</accession>
<gene>
    <name evidence="1" type="ORF">K435DRAFT_880835</name>
</gene>
<organism evidence="1 2">
    <name type="scientific">Dendrothele bispora (strain CBS 962.96)</name>
    <dbReference type="NCBI Taxonomy" id="1314807"/>
    <lineage>
        <taxon>Eukaryota</taxon>
        <taxon>Fungi</taxon>
        <taxon>Dikarya</taxon>
        <taxon>Basidiomycota</taxon>
        <taxon>Agaricomycotina</taxon>
        <taxon>Agaricomycetes</taxon>
        <taxon>Agaricomycetidae</taxon>
        <taxon>Agaricales</taxon>
        <taxon>Agaricales incertae sedis</taxon>
        <taxon>Dendrothele</taxon>
    </lineage>
</organism>
<dbReference type="OrthoDB" id="67540at2759"/>
<evidence type="ECO:0000313" key="1">
    <source>
        <dbReference type="EMBL" id="THU75434.1"/>
    </source>
</evidence>